<dbReference type="RefSeq" id="XP_070894616.1">
    <property type="nucleotide sequence ID" value="XM_071046885.1"/>
</dbReference>
<reference evidence="2 3" key="1">
    <citation type="submission" date="2024-07" db="EMBL/GenBank/DDBJ databases">
        <title>Section-level genome sequencing and comparative genomics of Aspergillus sections Usti and Cavernicolus.</title>
        <authorList>
            <consortium name="Lawrence Berkeley National Laboratory"/>
            <person name="Nybo J.L."/>
            <person name="Vesth T.C."/>
            <person name="Theobald S."/>
            <person name="Frisvad J.C."/>
            <person name="Larsen T.O."/>
            <person name="Kjaerboelling I."/>
            <person name="Rothschild-Mancinelli K."/>
            <person name="Lyhne E.K."/>
            <person name="Kogle M.E."/>
            <person name="Barry K."/>
            <person name="Clum A."/>
            <person name="Na H."/>
            <person name="Ledsgaard L."/>
            <person name="Lin J."/>
            <person name="Lipzen A."/>
            <person name="Kuo A."/>
            <person name="Riley R."/>
            <person name="Mondo S."/>
            <person name="LaButti K."/>
            <person name="Haridas S."/>
            <person name="Pangalinan J."/>
            <person name="Salamov A.A."/>
            <person name="Simmons B.A."/>
            <person name="Magnuson J.K."/>
            <person name="Chen J."/>
            <person name="Drula E."/>
            <person name="Henrissat B."/>
            <person name="Wiebenga A."/>
            <person name="Lubbers R.J."/>
            <person name="Gomes A.C."/>
            <person name="Macurrencykelacurrency M.R."/>
            <person name="Stajich J."/>
            <person name="Grigoriev I.V."/>
            <person name="Mortensen U.H."/>
            <person name="De vries R.P."/>
            <person name="Baker S.E."/>
            <person name="Andersen M.R."/>
        </authorList>
    </citation>
    <scope>NUCLEOTIDE SEQUENCE [LARGE SCALE GENOMIC DNA]</scope>
    <source>
        <strain evidence="2 3">CBS 756.74</strain>
    </source>
</reference>
<dbReference type="PANTHER" id="PTHR21310:SF37">
    <property type="entry name" value="AMINOGLYCOSIDE PHOSPHOTRANSFERASE DOMAIN-CONTAINING PROTEIN"/>
    <property type="match status" value="1"/>
</dbReference>
<comment type="caution">
    <text evidence="2">The sequence shown here is derived from an EMBL/GenBank/DDBJ whole genome shotgun (WGS) entry which is preliminary data.</text>
</comment>
<evidence type="ECO:0000313" key="2">
    <source>
        <dbReference type="EMBL" id="KAL2841521.1"/>
    </source>
</evidence>
<dbReference type="GeneID" id="98162049"/>
<dbReference type="Pfam" id="PF01636">
    <property type="entry name" value="APH"/>
    <property type="match status" value="1"/>
</dbReference>
<dbReference type="PANTHER" id="PTHR21310">
    <property type="entry name" value="AMINOGLYCOSIDE PHOSPHOTRANSFERASE-RELATED-RELATED"/>
    <property type="match status" value="1"/>
</dbReference>
<evidence type="ECO:0000259" key="1">
    <source>
        <dbReference type="Pfam" id="PF01636"/>
    </source>
</evidence>
<protein>
    <recommendedName>
        <fullName evidence="1">Aminoglycoside phosphotransferase domain-containing protein</fullName>
    </recommendedName>
</protein>
<dbReference type="SUPFAM" id="SSF56112">
    <property type="entry name" value="Protein kinase-like (PK-like)"/>
    <property type="match status" value="1"/>
</dbReference>
<dbReference type="InterPro" id="IPR051678">
    <property type="entry name" value="AGP_Transferase"/>
</dbReference>
<keyword evidence="3" id="KW-1185">Reference proteome</keyword>
<proteinExistence type="predicted"/>
<feature type="domain" description="Aminoglycoside phosphotransferase" evidence="1">
    <location>
        <begin position="66"/>
        <end position="310"/>
    </location>
</feature>
<sequence>MARLEDYVVRRRSHVKAGEWWKEWPREEFESACLTAVRQHLNWGEPLGVGKEQCGSFNACFPVIWRDGRKVIVRFPMLGKQILRREKTDSEIATSECLRGHAGIPIPEVLGTGMAPMGPYVVMPWVDGRPLCRVLFPLLDRTRDPRAHEREVRQAYREMADITLRLSWLRFSGIGSLVRQRGTFAVAGRPLTFTMNELIRNCGLPLEAFPKRTYISSREYFVHLANLHLTQFRVQFNGLIYTERDCRSKLVARFLFLNLVRDRLSYESPQGPFRLYCDDFRPSNVRADRKTGRVSAAIDWEFAYAAPVEFTYAAPWWLMGETPGLWSTNLESVMNVYMPRLAEFLAVMREREDELIRERFMNEEHRLSRRMRASIDNGIFWLCLAARTPSLFDAIYWKYIDQRYYGEFSNLDQRIELLSAGQQAELNTLTQRKVAEYRMSPRPRFPDPLPFNALCDL</sequence>
<gene>
    <name evidence="2" type="ORF">BJX68DRAFT_271151</name>
</gene>
<accession>A0ABR4JNC2</accession>
<dbReference type="InterPro" id="IPR002575">
    <property type="entry name" value="Aminoglycoside_PTrfase"/>
</dbReference>
<name>A0ABR4JNC2_9EURO</name>
<dbReference type="Proteomes" id="UP001610444">
    <property type="component" value="Unassembled WGS sequence"/>
</dbReference>
<evidence type="ECO:0000313" key="3">
    <source>
        <dbReference type="Proteomes" id="UP001610444"/>
    </source>
</evidence>
<dbReference type="EMBL" id="JBFXLR010000057">
    <property type="protein sequence ID" value="KAL2841521.1"/>
    <property type="molecule type" value="Genomic_DNA"/>
</dbReference>
<organism evidence="2 3">
    <name type="scientific">Aspergillus pseudodeflectus</name>
    <dbReference type="NCBI Taxonomy" id="176178"/>
    <lineage>
        <taxon>Eukaryota</taxon>
        <taxon>Fungi</taxon>
        <taxon>Dikarya</taxon>
        <taxon>Ascomycota</taxon>
        <taxon>Pezizomycotina</taxon>
        <taxon>Eurotiomycetes</taxon>
        <taxon>Eurotiomycetidae</taxon>
        <taxon>Eurotiales</taxon>
        <taxon>Aspergillaceae</taxon>
        <taxon>Aspergillus</taxon>
        <taxon>Aspergillus subgen. Nidulantes</taxon>
    </lineage>
</organism>
<dbReference type="InterPro" id="IPR011009">
    <property type="entry name" value="Kinase-like_dom_sf"/>
</dbReference>